<evidence type="ECO:0000313" key="4">
    <source>
        <dbReference type="Proteomes" id="UP000002630"/>
    </source>
</evidence>
<feature type="transmembrane region" description="Helical" evidence="2">
    <location>
        <begin position="425"/>
        <end position="441"/>
    </location>
</feature>
<evidence type="ECO:0000313" key="3">
    <source>
        <dbReference type="EMBL" id="CBN77931.1"/>
    </source>
</evidence>
<dbReference type="PANTHER" id="PTHR16214">
    <property type="entry name" value="TRANSMEMBRANE PROTEIN 260"/>
    <property type="match status" value="1"/>
</dbReference>
<sequence length="783" mass="84901">MPPRNQPQALLPQQAEAHVRSTTIFPAGLLVGTCAFGVYLATVAPGIPGGDAGELVAESCHLGTAHPPGGALVSGLALSNQHTAVLYVAPLAAWVMLQLVTSRCRQYHTTHQQRQQQGHPQQKRQLHPWRRLSLETTLLAAVFLLGLAPYAFLPLAAKRAPKRGSWGNVTTWSGFLHHIRRGDYGSLRLYSGKAGGSSGKGLGRDCAERLLSWFDDLSSVQGLGGVVPALAVLGVLSLLVFIPSRERGREGEGEMRIDIVAGTTSSKGLMVEFFSGALVAPSSGSRTVCSELASSLSSRTKKGIRRRSKKTSCAASPRPASTAGTRSKDETERGSSTGSTWNSTGSKEKQQQNTAKHNDSPVSRKVTSCSTVVGVLASWDDTGFSAPAALLAALVLYLVVFHWLSNMPLDDPLLFGVHARFWMQPNIVVFVFCGVGMYQTFDLVRRWLGQGIGTMLATMACIGLVREQLARGYAAGDQRGATHFSSYARAVLGPLPPRSIFLINNDQMWTSTRYMQVCEGFRQDVSLLNMAMMTFLWWDVKRDLYPQIIFPGERYAAAGSTHDKASGGGGFTLLEFLDANFDRASGNIFMVGRPNFPEPSMDTAYDFVPVGLARRVVRRHNSAPLPTALWVCHSSKAWATVAAEFRVVATVGDTYGSNSNGVWGLIATLVDRRRFGGSRRATAASTTENNDGSEDGSLSLPPRDKYGPEWWESTLRIIVYDAAAETAAYGLERALAVPDEERGPFERDMMVTAVLYLEAVLRSYNGMWASAGLGFKERGSRIP</sequence>
<proteinExistence type="predicted"/>
<feature type="transmembrane region" description="Helical" evidence="2">
    <location>
        <begin position="84"/>
        <end position="101"/>
    </location>
</feature>
<accession>D8LT60</accession>
<feature type="transmembrane region" description="Helical" evidence="2">
    <location>
        <begin position="385"/>
        <end position="404"/>
    </location>
</feature>
<feature type="compositionally biased region" description="Basic residues" evidence="1">
    <location>
        <begin position="299"/>
        <end position="310"/>
    </location>
</feature>
<dbReference type="eggNOG" id="ENOG502QSIA">
    <property type="taxonomic scope" value="Eukaryota"/>
</dbReference>
<keyword evidence="4" id="KW-1185">Reference proteome</keyword>
<organism evidence="3 4">
    <name type="scientific">Ectocarpus siliculosus</name>
    <name type="common">Brown alga</name>
    <name type="synonym">Conferva siliculosa</name>
    <dbReference type="NCBI Taxonomy" id="2880"/>
    <lineage>
        <taxon>Eukaryota</taxon>
        <taxon>Sar</taxon>
        <taxon>Stramenopiles</taxon>
        <taxon>Ochrophyta</taxon>
        <taxon>PX clade</taxon>
        <taxon>Phaeophyceae</taxon>
        <taxon>Ectocarpales</taxon>
        <taxon>Ectocarpaceae</taxon>
        <taxon>Ectocarpus</taxon>
    </lineage>
</organism>
<keyword evidence="2" id="KW-0812">Transmembrane</keyword>
<dbReference type="AlphaFoldDB" id="D8LT60"/>
<dbReference type="InParanoid" id="D8LT60"/>
<gene>
    <name evidence="3" type="ORF">Esi_0081_0005</name>
</gene>
<feature type="transmembrane region" description="Helical" evidence="2">
    <location>
        <begin position="220"/>
        <end position="242"/>
    </location>
</feature>
<feature type="transmembrane region" description="Helical" evidence="2">
    <location>
        <begin position="132"/>
        <end position="153"/>
    </location>
</feature>
<protein>
    <submittedName>
        <fullName evidence="3">Uncharacterized protein</fullName>
    </submittedName>
</protein>
<dbReference type="OrthoDB" id="197432at2759"/>
<dbReference type="InterPro" id="IPR052724">
    <property type="entry name" value="GT117_domain-containing"/>
</dbReference>
<dbReference type="PANTHER" id="PTHR16214:SF3">
    <property type="entry name" value="TRANSMEMBRANE PROTEIN 260"/>
    <property type="match status" value="1"/>
</dbReference>
<keyword evidence="2" id="KW-1133">Transmembrane helix</keyword>
<reference evidence="3 4" key="1">
    <citation type="journal article" date="2010" name="Nature">
        <title>The Ectocarpus genome and the independent evolution of multicellularity in brown algae.</title>
        <authorList>
            <person name="Cock J.M."/>
            <person name="Sterck L."/>
            <person name="Rouze P."/>
            <person name="Scornet D."/>
            <person name="Allen A.E."/>
            <person name="Amoutzias G."/>
            <person name="Anthouard V."/>
            <person name="Artiguenave F."/>
            <person name="Aury J.M."/>
            <person name="Badger J.H."/>
            <person name="Beszteri B."/>
            <person name="Billiau K."/>
            <person name="Bonnet E."/>
            <person name="Bothwell J.H."/>
            <person name="Bowler C."/>
            <person name="Boyen C."/>
            <person name="Brownlee C."/>
            <person name="Carrano C.J."/>
            <person name="Charrier B."/>
            <person name="Cho G.Y."/>
            <person name="Coelho S.M."/>
            <person name="Collen J."/>
            <person name="Corre E."/>
            <person name="Da Silva C."/>
            <person name="Delage L."/>
            <person name="Delaroque N."/>
            <person name="Dittami S.M."/>
            <person name="Doulbeau S."/>
            <person name="Elias M."/>
            <person name="Farnham G."/>
            <person name="Gachon C.M."/>
            <person name="Gschloessl B."/>
            <person name="Heesch S."/>
            <person name="Jabbari K."/>
            <person name="Jubin C."/>
            <person name="Kawai H."/>
            <person name="Kimura K."/>
            <person name="Kloareg B."/>
            <person name="Kupper F.C."/>
            <person name="Lang D."/>
            <person name="Le Bail A."/>
            <person name="Leblanc C."/>
            <person name="Lerouge P."/>
            <person name="Lohr M."/>
            <person name="Lopez P.J."/>
            <person name="Martens C."/>
            <person name="Maumus F."/>
            <person name="Michel G."/>
            <person name="Miranda-Saavedra D."/>
            <person name="Morales J."/>
            <person name="Moreau H."/>
            <person name="Motomura T."/>
            <person name="Nagasato C."/>
            <person name="Napoli C.A."/>
            <person name="Nelson D.R."/>
            <person name="Nyvall-Collen P."/>
            <person name="Peters A.F."/>
            <person name="Pommier C."/>
            <person name="Potin P."/>
            <person name="Poulain J."/>
            <person name="Quesneville H."/>
            <person name="Read B."/>
            <person name="Rensing S.A."/>
            <person name="Ritter A."/>
            <person name="Rousvoal S."/>
            <person name="Samanta M."/>
            <person name="Samson G."/>
            <person name="Schroeder D.C."/>
            <person name="Segurens B."/>
            <person name="Strittmatter M."/>
            <person name="Tonon T."/>
            <person name="Tregear J.W."/>
            <person name="Valentin K."/>
            <person name="von Dassow P."/>
            <person name="Yamagishi T."/>
            <person name="Van de Peer Y."/>
            <person name="Wincker P."/>
        </authorList>
    </citation>
    <scope>NUCLEOTIDE SEQUENCE [LARGE SCALE GENOMIC DNA]</scope>
    <source>
        <strain evidence="4">Ec32 / CCAP1310/4</strain>
    </source>
</reference>
<evidence type="ECO:0000256" key="2">
    <source>
        <dbReference type="SAM" id="Phobius"/>
    </source>
</evidence>
<evidence type="ECO:0000256" key="1">
    <source>
        <dbReference type="SAM" id="MobiDB-lite"/>
    </source>
</evidence>
<feature type="compositionally biased region" description="Low complexity" evidence="1">
    <location>
        <begin position="334"/>
        <end position="345"/>
    </location>
</feature>
<feature type="region of interest" description="Disordered" evidence="1">
    <location>
        <begin position="680"/>
        <end position="701"/>
    </location>
</feature>
<feature type="region of interest" description="Disordered" evidence="1">
    <location>
        <begin position="299"/>
        <end position="362"/>
    </location>
</feature>
<dbReference type="EMBL" id="FN649751">
    <property type="protein sequence ID" value="CBN77931.1"/>
    <property type="molecule type" value="Genomic_DNA"/>
</dbReference>
<dbReference type="Proteomes" id="UP000002630">
    <property type="component" value="Linkage Group LG26"/>
</dbReference>
<dbReference type="EMBL" id="FN649047">
    <property type="protein sequence ID" value="CBN77931.1"/>
    <property type="molecule type" value="Genomic_DNA"/>
</dbReference>
<name>D8LT60_ECTSI</name>
<feature type="transmembrane region" description="Helical" evidence="2">
    <location>
        <begin position="21"/>
        <end position="41"/>
    </location>
</feature>
<feature type="transmembrane region" description="Helical" evidence="2">
    <location>
        <begin position="447"/>
        <end position="465"/>
    </location>
</feature>
<keyword evidence="2" id="KW-0472">Membrane</keyword>